<evidence type="ECO:0000256" key="5">
    <source>
        <dbReference type="SAM" id="MobiDB-lite"/>
    </source>
</evidence>
<evidence type="ECO:0000256" key="2">
    <source>
        <dbReference type="ARBA" id="ARBA00022475"/>
    </source>
</evidence>
<dbReference type="Proteomes" id="UP000242913">
    <property type="component" value="Unassembled WGS sequence"/>
</dbReference>
<dbReference type="SMART" id="SM00233">
    <property type="entry name" value="PH"/>
    <property type="match status" value="1"/>
</dbReference>
<dbReference type="GO" id="GO:0005886">
    <property type="term" value="C:plasma membrane"/>
    <property type="evidence" value="ECO:0007669"/>
    <property type="project" value="UniProtKB-SubCell"/>
</dbReference>
<proteinExistence type="predicted"/>
<evidence type="ECO:0000313" key="8">
    <source>
        <dbReference type="EMBL" id="OZC11135.1"/>
    </source>
</evidence>
<name>A0A238C1Z8_9BILA</name>
<organism evidence="8 9">
    <name type="scientific">Onchocerca flexuosa</name>
    <dbReference type="NCBI Taxonomy" id="387005"/>
    <lineage>
        <taxon>Eukaryota</taxon>
        <taxon>Metazoa</taxon>
        <taxon>Ecdysozoa</taxon>
        <taxon>Nematoda</taxon>
        <taxon>Chromadorea</taxon>
        <taxon>Rhabditida</taxon>
        <taxon>Spirurina</taxon>
        <taxon>Spiruromorpha</taxon>
        <taxon>Filarioidea</taxon>
        <taxon>Onchocercidae</taxon>
        <taxon>Onchocerca</taxon>
    </lineage>
</organism>
<keyword evidence="3" id="KW-0344">Guanine-nucleotide releasing factor</keyword>
<dbReference type="CDD" id="cd00171">
    <property type="entry name" value="Sec7"/>
    <property type="match status" value="1"/>
</dbReference>
<dbReference type="Pfam" id="PF01369">
    <property type="entry name" value="Sec7"/>
    <property type="match status" value="1"/>
</dbReference>
<dbReference type="PROSITE" id="PS50190">
    <property type="entry name" value="SEC7"/>
    <property type="match status" value="1"/>
</dbReference>
<dbReference type="Pfam" id="PF15410">
    <property type="entry name" value="PH_9"/>
    <property type="match status" value="1"/>
</dbReference>
<evidence type="ECO:0000256" key="3">
    <source>
        <dbReference type="ARBA" id="ARBA00022658"/>
    </source>
</evidence>
<dbReference type="PANTHER" id="PTHR10663">
    <property type="entry name" value="GUANYL-NUCLEOTIDE EXCHANGE FACTOR"/>
    <property type="match status" value="1"/>
</dbReference>
<dbReference type="InterPro" id="IPR035999">
    <property type="entry name" value="Sec7_dom_sf"/>
</dbReference>
<dbReference type="FunFam" id="2.30.29.30:FF:000267">
    <property type="entry name" value="PH and SEC7 domain-containing protein 4"/>
    <property type="match status" value="1"/>
</dbReference>
<dbReference type="GO" id="GO:0032012">
    <property type="term" value="P:regulation of ARF protein signal transduction"/>
    <property type="evidence" value="ECO:0007669"/>
    <property type="project" value="InterPro"/>
</dbReference>
<dbReference type="SUPFAM" id="SSF48425">
    <property type="entry name" value="Sec7 domain"/>
    <property type="match status" value="1"/>
</dbReference>
<dbReference type="InterPro" id="IPR011993">
    <property type="entry name" value="PH-like_dom_sf"/>
</dbReference>
<dbReference type="CDD" id="cd13295">
    <property type="entry name" value="PH_EFA6"/>
    <property type="match status" value="1"/>
</dbReference>
<dbReference type="PANTHER" id="PTHR10663:SF376">
    <property type="entry name" value="PH AND SEC7 DOMAIN-CONTAINING PROTEIN"/>
    <property type="match status" value="1"/>
</dbReference>
<protein>
    <recommendedName>
        <fullName evidence="10">Sec7 domain protein</fullName>
    </recommendedName>
</protein>
<feature type="domain" description="SEC7" evidence="7">
    <location>
        <begin position="165"/>
        <end position="370"/>
    </location>
</feature>
<evidence type="ECO:0000256" key="1">
    <source>
        <dbReference type="ARBA" id="ARBA00004236"/>
    </source>
</evidence>
<keyword evidence="4" id="KW-0472">Membrane</keyword>
<dbReference type="Gene3D" id="2.30.29.30">
    <property type="entry name" value="Pleckstrin-homology domain (PH domain)/Phosphotyrosine-binding domain (PTB)"/>
    <property type="match status" value="1"/>
</dbReference>
<evidence type="ECO:0000256" key="4">
    <source>
        <dbReference type="ARBA" id="ARBA00023136"/>
    </source>
</evidence>
<evidence type="ECO:0000259" key="7">
    <source>
        <dbReference type="PROSITE" id="PS50190"/>
    </source>
</evidence>
<accession>A0A238C1Z8</accession>
<feature type="region of interest" description="Disordered" evidence="5">
    <location>
        <begin position="723"/>
        <end position="743"/>
    </location>
</feature>
<dbReference type="EMBL" id="KZ269982">
    <property type="protein sequence ID" value="OZC11135.1"/>
    <property type="molecule type" value="Genomic_DNA"/>
</dbReference>
<dbReference type="OrthoDB" id="2157641at2759"/>
<keyword evidence="2" id="KW-1003">Cell membrane</keyword>
<sequence length="743" mass="84204">MTEVLLGHDLIRSPLDPEKVSENSLKSGNPRSEFFLMTGDKIINLNHKISPRYAEMYCEQLPPTTEKADLPAVRKPFDDFPSTMQENSRNRRFNLESAVPASQSENGLHEEEYLQDIEIDDKNSSVTVNIDRNNRSCTAEASGSPVTWISNALSSHYSNSAAAPRSPKTERENAVVSRSFESSRSEPNSPSKASVPVINNFVSTIRCSSPTDYNKRSEFDVEVSVDLAKRLFVLDGFKSEEVAAHLSKINEFGKSVAEEYCALFNFSGIRLDAALRDFLSRFCLTGGTQERTHITEHFAKRYYECNPTLFRSADQVYALTCALLLLNSDLHGPNVGRRMSSRDFVDNLSHTEHIFDCSLLKTLYIAIKEQPIKWVGELEGMSFNDVSMEDDIASQFYEKKKKKMLSKSRSTVSDDDQIEYKAGWVVRKCLFDRDGKRTPFGRRGWKMVYARLRGMVLYLHKDENGFRRDRFQTFNNAILLHHALAEKPEDYCKRQHIFKLRTANLGETLFQTSDPGEVQQWIDTINYVAAAFSSPALPASVSNQSEVFHKPLLPSAPSALSIAEQLKAHEKKEAEMRLKLEELMKTAPSLKAKGRVVQDFFCKERFLYQERERYQRYVEILRENVNALSPSHFTAIRVEPIIGIYRVGDTARSSSVTQSKIFGYTSVVKEEAEAEAKAEKAEELESDDSDASAGRCSYQEAIQQNPDKLLNVAAIQNRKLEDMDDSAQDLQNLEAMEKTEQGG</sequence>
<feature type="non-terminal residue" evidence="8">
    <location>
        <position position="743"/>
    </location>
</feature>
<evidence type="ECO:0000313" key="9">
    <source>
        <dbReference type="Proteomes" id="UP000242913"/>
    </source>
</evidence>
<gene>
    <name evidence="8" type="ORF">X798_01961</name>
</gene>
<dbReference type="InterPro" id="IPR041681">
    <property type="entry name" value="PH_9"/>
</dbReference>
<feature type="domain" description="PH" evidence="6">
    <location>
        <begin position="418"/>
        <end position="530"/>
    </location>
</feature>
<reference evidence="8 9" key="1">
    <citation type="submission" date="2015-12" db="EMBL/GenBank/DDBJ databases">
        <title>Draft genome of the nematode, Onchocerca flexuosa.</title>
        <authorList>
            <person name="Mitreva M."/>
        </authorList>
    </citation>
    <scope>NUCLEOTIDE SEQUENCE [LARGE SCALE GENOMIC DNA]</scope>
    <source>
        <strain evidence="8">Red Deer</strain>
    </source>
</reference>
<dbReference type="GO" id="GO:0005085">
    <property type="term" value="F:guanyl-nucleotide exchange factor activity"/>
    <property type="evidence" value="ECO:0007669"/>
    <property type="project" value="UniProtKB-KW"/>
</dbReference>
<dbReference type="PROSITE" id="PS50003">
    <property type="entry name" value="PH_DOMAIN"/>
    <property type="match status" value="1"/>
</dbReference>
<keyword evidence="9" id="KW-1185">Reference proteome</keyword>
<feature type="compositionally biased region" description="Low complexity" evidence="5">
    <location>
        <begin position="174"/>
        <end position="193"/>
    </location>
</feature>
<evidence type="ECO:0000259" key="6">
    <source>
        <dbReference type="PROSITE" id="PS50003"/>
    </source>
</evidence>
<dbReference type="SUPFAM" id="SSF50729">
    <property type="entry name" value="PH domain-like"/>
    <property type="match status" value="1"/>
</dbReference>
<dbReference type="InterPro" id="IPR001849">
    <property type="entry name" value="PH_domain"/>
</dbReference>
<dbReference type="InterPro" id="IPR023394">
    <property type="entry name" value="Sec7_C_sf"/>
</dbReference>
<dbReference type="InterPro" id="IPR000904">
    <property type="entry name" value="Sec7_dom"/>
</dbReference>
<feature type="region of interest" description="Disordered" evidence="5">
    <location>
        <begin position="158"/>
        <end position="193"/>
    </location>
</feature>
<dbReference type="Gene3D" id="1.10.1000.11">
    <property type="entry name" value="Arf Nucleotide-binding Site Opener,domain 2"/>
    <property type="match status" value="1"/>
</dbReference>
<comment type="subcellular location">
    <subcellularLocation>
        <location evidence="1">Cell membrane</location>
    </subcellularLocation>
</comment>
<evidence type="ECO:0008006" key="10">
    <source>
        <dbReference type="Google" id="ProtNLM"/>
    </source>
</evidence>
<dbReference type="AlphaFoldDB" id="A0A238C1Z8"/>
<dbReference type="SMART" id="SM00222">
    <property type="entry name" value="Sec7"/>
    <property type="match status" value="1"/>
</dbReference>